<name>A0A383DDW5_9ZZZZ</name>
<dbReference type="InterPro" id="IPR036922">
    <property type="entry name" value="Rieske_2Fe-2S_sf"/>
</dbReference>
<reference evidence="1" key="1">
    <citation type="submission" date="2018-05" db="EMBL/GenBank/DDBJ databases">
        <authorList>
            <person name="Lanie J.A."/>
            <person name="Ng W.-L."/>
            <person name="Kazmierczak K.M."/>
            <person name="Andrzejewski T.M."/>
            <person name="Davidsen T.M."/>
            <person name="Wayne K.J."/>
            <person name="Tettelin H."/>
            <person name="Glass J.I."/>
            <person name="Rusch D."/>
            <person name="Podicherti R."/>
            <person name="Tsui H.-C.T."/>
            <person name="Winkler M.E."/>
        </authorList>
    </citation>
    <scope>NUCLEOTIDE SEQUENCE</scope>
</reference>
<proteinExistence type="predicted"/>
<evidence type="ECO:0008006" key="2">
    <source>
        <dbReference type="Google" id="ProtNLM"/>
    </source>
</evidence>
<sequence>MLTRKENELLSQVGEGTPMGQLMRQYWMPVIYDWELEPDGQPQRVRVLGEDLLAWRDTN</sequence>
<dbReference type="AlphaFoldDB" id="A0A383DDW5"/>
<dbReference type="EMBL" id="UINC01216394">
    <property type="protein sequence ID" value="SVE42513.1"/>
    <property type="molecule type" value="Genomic_DNA"/>
</dbReference>
<evidence type="ECO:0000313" key="1">
    <source>
        <dbReference type="EMBL" id="SVE42513.1"/>
    </source>
</evidence>
<feature type="non-terminal residue" evidence="1">
    <location>
        <position position="59"/>
    </location>
</feature>
<dbReference type="SUPFAM" id="SSF50022">
    <property type="entry name" value="ISP domain"/>
    <property type="match status" value="1"/>
</dbReference>
<accession>A0A383DDW5</accession>
<protein>
    <recommendedName>
        <fullName evidence="2">Rieske domain-containing protein</fullName>
    </recommendedName>
</protein>
<gene>
    <name evidence="1" type="ORF">METZ01_LOCUS495367</name>
</gene>
<dbReference type="Gene3D" id="2.102.10.10">
    <property type="entry name" value="Rieske [2Fe-2S] iron-sulphur domain"/>
    <property type="match status" value="1"/>
</dbReference>
<organism evidence="1">
    <name type="scientific">marine metagenome</name>
    <dbReference type="NCBI Taxonomy" id="408172"/>
    <lineage>
        <taxon>unclassified sequences</taxon>
        <taxon>metagenomes</taxon>
        <taxon>ecological metagenomes</taxon>
    </lineage>
</organism>
<dbReference type="GO" id="GO:0051537">
    <property type="term" value="F:2 iron, 2 sulfur cluster binding"/>
    <property type="evidence" value="ECO:0007669"/>
    <property type="project" value="InterPro"/>
</dbReference>